<accession>A0A2S7WQI8</accession>
<evidence type="ECO:0000313" key="1">
    <source>
        <dbReference type="EMBL" id="PQJ79885.1"/>
    </source>
</evidence>
<keyword evidence="2" id="KW-1185">Reference proteome</keyword>
<dbReference type="Proteomes" id="UP000238882">
    <property type="component" value="Unassembled WGS sequence"/>
</dbReference>
<dbReference type="AlphaFoldDB" id="A0A2S7WQI8"/>
<comment type="caution">
    <text evidence="1">The sequence shown here is derived from an EMBL/GenBank/DDBJ whole genome shotgun (WGS) entry which is preliminary data.</text>
</comment>
<evidence type="ECO:0008006" key="3">
    <source>
        <dbReference type="Google" id="ProtNLM"/>
    </source>
</evidence>
<dbReference type="PROSITE" id="PS51257">
    <property type="entry name" value="PROKAR_LIPOPROTEIN"/>
    <property type="match status" value="1"/>
</dbReference>
<reference evidence="1 2" key="1">
    <citation type="submission" date="2016-12" db="EMBL/GenBank/DDBJ databases">
        <title>Trade-off between light-utilization and light-protection in marine flavobacteria.</title>
        <authorList>
            <person name="Kumagai Y."/>
            <person name="Yoshizawa S."/>
            <person name="Kogure K."/>
            <person name="Iwasaki W."/>
        </authorList>
    </citation>
    <scope>NUCLEOTIDE SEQUENCE [LARGE SCALE GENOMIC DNA]</scope>
    <source>
        <strain evidence="1 2">NBRC 108759</strain>
    </source>
</reference>
<sequence length="225" mass="25982">MYFYLKFIFVKRILTFFLFLLLFSCNKKQQNSVVLSEEKPEMSIIVNHNFSVKVKPIFEQEIATWKELKILDSFLERFTKASPNEALSNAIELENLIKNVKDSVKPKLFDTPSFKARVNILHNESLRLSDMINIPSIKAKEVNEQTGKIVKAYDALISKINSVLSKKAFEDAIVIDAVFIGLDSTKIDSISKKTIELNRKEKYDEKFVKKNVRSTLPKKSKLKNQ</sequence>
<organism evidence="1 2">
    <name type="scientific">Polaribacter porphyrae</name>
    <dbReference type="NCBI Taxonomy" id="1137780"/>
    <lineage>
        <taxon>Bacteria</taxon>
        <taxon>Pseudomonadati</taxon>
        <taxon>Bacteroidota</taxon>
        <taxon>Flavobacteriia</taxon>
        <taxon>Flavobacteriales</taxon>
        <taxon>Flavobacteriaceae</taxon>
    </lineage>
</organism>
<evidence type="ECO:0000313" key="2">
    <source>
        <dbReference type="Proteomes" id="UP000238882"/>
    </source>
</evidence>
<gene>
    <name evidence="1" type="ORF">BTO18_12185</name>
</gene>
<protein>
    <recommendedName>
        <fullName evidence="3">Lipoprotein</fullName>
    </recommendedName>
</protein>
<dbReference type="EMBL" id="MSCN01000001">
    <property type="protein sequence ID" value="PQJ79885.1"/>
    <property type="molecule type" value="Genomic_DNA"/>
</dbReference>
<proteinExistence type="predicted"/>
<name>A0A2S7WQI8_9FLAO</name>